<evidence type="ECO:0000313" key="2">
    <source>
        <dbReference type="EMBL" id="EMS56393.1"/>
    </source>
</evidence>
<gene>
    <name evidence="2" type="ORF">TRIUR3_24289</name>
</gene>
<proteinExistence type="predicted"/>
<accession>M7YZW1</accession>
<feature type="compositionally biased region" description="Basic and acidic residues" evidence="1">
    <location>
        <begin position="117"/>
        <end position="138"/>
    </location>
</feature>
<protein>
    <submittedName>
        <fullName evidence="2">Uncharacterized protein</fullName>
    </submittedName>
</protein>
<name>M7YZW1_TRIUA</name>
<dbReference type="EMBL" id="KD158718">
    <property type="protein sequence ID" value="EMS56393.1"/>
    <property type="molecule type" value="Genomic_DNA"/>
</dbReference>
<evidence type="ECO:0000256" key="1">
    <source>
        <dbReference type="SAM" id="MobiDB-lite"/>
    </source>
</evidence>
<sequence>MAFLPARWPAGGAVVLGGIRGGGIQEHLRETAAMGGEMTPGLEGVEGRLKNLKLSEAEKRGIKIGKKQTCSSKGTFKRIARAKDKQQQQAQPSKNEQKKRNTDLMEVDLGTGLVKKSRMEVDEEGNGKGIKEESKKSEMGSAGLQEQPGETK</sequence>
<reference evidence="2" key="1">
    <citation type="journal article" date="2013" name="Nature">
        <title>Draft genome of the wheat A-genome progenitor Triticum urartu.</title>
        <authorList>
            <person name="Ling H.Q."/>
            <person name="Zhao S."/>
            <person name="Liu D."/>
            <person name="Wang J."/>
            <person name="Sun H."/>
            <person name="Zhang C."/>
            <person name="Fan H."/>
            <person name="Li D."/>
            <person name="Dong L."/>
            <person name="Tao Y."/>
            <person name="Gao C."/>
            <person name="Wu H."/>
            <person name="Li Y."/>
            <person name="Cui Y."/>
            <person name="Guo X."/>
            <person name="Zheng S."/>
            <person name="Wang B."/>
            <person name="Yu K."/>
            <person name="Liang Q."/>
            <person name="Yang W."/>
            <person name="Lou X."/>
            <person name="Chen J."/>
            <person name="Feng M."/>
            <person name="Jian J."/>
            <person name="Zhang X."/>
            <person name="Luo G."/>
            <person name="Jiang Y."/>
            <person name="Liu J."/>
            <person name="Wang Z."/>
            <person name="Sha Y."/>
            <person name="Zhang B."/>
            <person name="Wu H."/>
            <person name="Tang D."/>
            <person name="Shen Q."/>
            <person name="Xue P."/>
            <person name="Zou S."/>
            <person name="Wang X."/>
            <person name="Liu X."/>
            <person name="Wang F."/>
            <person name="Yang Y."/>
            <person name="An X."/>
            <person name="Dong Z."/>
            <person name="Zhang K."/>
            <person name="Zhang X."/>
            <person name="Luo M.C."/>
            <person name="Dvorak J."/>
            <person name="Tong Y."/>
            <person name="Wang J."/>
            <person name="Yang H."/>
            <person name="Li Z."/>
            <person name="Wang D."/>
            <person name="Zhang A."/>
            <person name="Wang J."/>
        </authorList>
    </citation>
    <scope>NUCLEOTIDE SEQUENCE</scope>
</reference>
<feature type="region of interest" description="Disordered" evidence="1">
    <location>
        <begin position="79"/>
        <end position="152"/>
    </location>
</feature>
<dbReference type="AlphaFoldDB" id="M7YZW1"/>
<organism evidence="2">
    <name type="scientific">Triticum urartu</name>
    <name type="common">Red wild einkorn</name>
    <name type="synonym">Crithodium urartu</name>
    <dbReference type="NCBI Taxonomy" id="4572"/>
    <lineage>
        <taxon>Eukaryota</taxon>
        <taxon>Viridiplantae</taxon>
        <taxon>Streptophyta</taxon>
        <taxon>Embryophyta</taxon>
        <taxon>Tracheophyta</taxon>
        <taxon>Spermatophyta</taxon>
        <taxon>Magnoliopsida</taxon>
        <taxon>Liliopsida</taxon>
        <taxon>Poales</taxon>
        <taxon>Poaceae</taxon>
        <taxon>BOP clade</taxon>
        <taxon>Pooideae</taxon>
        <taxon>Triticodae</taxon>
        <taxon>Triticeae</taxon>
        <taxon>Triticinae</taxon>
        <taxon>Triticum</taxon>
    </lineage>
</organism>